<evidence type="ECO:0000313" key="3">
    <source>
        <dbReference type="Proteomes" id="UP000276215"/>
    </source>
</evidence>
<gene>
    <name evidence="2" type="ORF">L873DRAFT_1818777</name>
</gene>
<organism evidence="2 3">
    <name type="scientific">Choiromyces venosus 120613-1</name>
    <dbReference type="NCBI Taxonomy" id="1336337"/>
    <lineage>
        <taxon>Eukaryota</taxon>
        <taxon>Fungi</taxon>
        <taxon>Dikarya</taxon>
        <taxon>Ascomycota</taxon>
        <taxon>Pezizomycotina</taxon>
        <taxon>Pezizomycetes</taxon>
        <taxon>Pezizales</taxon>
        <taxon>Tuberaceae</taxon>
        <taxon>Choiromyces</taxon>
    </lineage>
</organism>
<name>A0A3N4J033_9PEZI</name>
<evidence type="ECO:0000256" key="1">
    <source>
        <dbReference type="SAM" id="MobiDB-lite"/>
    </source>
</evidence>
<dbReference type="AlphaFoldDB" id="A0A3N4J033"/>
<evidence type="ECO:0000313" key="2">
    <source>
        <dbReference type="EMBL" id="RPA91763.1"/>
    </source>
</evidence>
<dbReference type="EMBL" id="ML120488">
    <property type="protein sequence ID" value="RPA91763.1"/>
    <property type="molecule type" value="Genomic_DNA"/>
</dbReference>
<proteinExistence type="predicted"/>
<sequence>MCSRDCRNLHHPPLSKQPPYPPKSRLRTRIFLIPYYDSLQRPPTTSLPPRLPPFTLVIVMTNRSLPCGVMPAMRAEPACHVTSKCSVDDSNATDWEFSEVGGRRVAPMKAVLP</sequence>
<reference evidence="2 3" key="1">
    <citation type="journal article" date="2018" name="Nat. Ecol. Evol.">
        <title>Pezizomycetes genomes reveal the molecular basis of ectomycorrhizal truffle lifestyle.</title>
        <authorList>
            <person name="Murat C."/>
            <person name="Payen T."/>
            <person name="Noel B."/>
            <person name="Kuo A."/>
            <person name="Morin E."/>
            <person name="Chen J."/>
            <person name="Kohler A."/>
            <person name="Krizsan K."/>
            <person name="Balestrini R."/>
            <person name="Da Silva C."/>
            <person name="Montanini B."/>
            <person name="Hainaut M."/>
            <person name="Levati E."/>
            <person name="Barry K.W."/>
            <person name="Belfiori B."/>
            <person name="Cichocki N."/>
            <person name="Clum A."/>
            <person name="Dockter R.B."/>
            <person name="Fauchery L."/>
            <person name="Guy J."/>
            <person name="Iotti M."/>
            <person name="Le Tacon F."/>
            <person name="Lindquist E.A."/>
            <person name="Lipzen A."/>
            <person name="Malagnac F."/>
            <person name="Mello A."/>
            <person name="Molinier V."/>
            <person name="Miyauchi S."/>
            <person name="Poulain J."/>
            <person name="Riccioni C."/>
            <person name="Rubini A."/>
            <person name="Sitrit Y."/>
            <person name="Splivallo R."/>
            <person name="Traeger S."/>
            <person name="Wang M."/>
            <person name="Zifcakova L."/>
            <person name="Wipf D."/>
            <person name="Zambonelli A."/>
            <person name="Paolocci F."/>
            <person name="Nowrousian M."/>
            <person name="Ottonello S."/>
            <person name="Baldrian P."/>
            <person name="Spatafora J.W."/>
            <person name="Henrissat B."/>
            <person name="Nagy L.G."/>
            <person name="Aury J.M."/>
            <person name="Wincker P."/>
            <person name="Grigoriev I.V."/>
            <person name="Bonfante P."/>
            <person name="Martin F.M."/>
        </authorList>
    </citation>
    <scope>NUCLEOTIDE SEQUENCE [LARGE SCALE GENOMIC DNA]</scope>
    <source>
        <strain evidence="2 3">120613-1</strain>
    </source>
</reference>
<protein>
    <submittedName>
        <fullName evidence="2">Uncharacterized protein</fullName>
    </submittedName>
</protein>
<accession>A0A3N4J033</accession>
<feature type="region of interest" description="Disordered" evidence="1">
    <location>
        <begin position="1"/>
        <end position="23"/>
    </location>
</feature>
<keyword evidence="3" id="KW-1185">Reference proteome</keyword>
<dbReference type="Proteomes" id="UP000276215">
    <property type="component" value="Unassembled WGS sequence"/>
</dbReference>